<name>A0ABW5D9C8_9BACT</name>
<gene>
    <name evidence="3" type="ORF">ACFSSA_13500</name>
</gene>
<dbReference type="InterPro" id="IPR013762">
    <property type="entry name" value="Integrase-like_cat_sf"/>
</dbReference>
<dbReference type="PANTHER" id="PTHR30349:SF64">
    <property type="entry name" value="PROPHAGE INTEGRASE INTD-RELATED"/>
    <property type="match status" value="1"/>
</dbReference>
<dbReference type="InterPro" id="IPR002104">
    <property type="entry name" value="Integrase_catalytic"/>
</dbReference>
<dbReference type="Proteomes" id="UP001597375">
    <property type="component" value="Unassembled WGS sequence"/>
</dbReference>
<sequence length="194" mass="22191">MTDHPDRFTGADIHDRNGRRKYLTGAERRRFRACAASLEASRRDFCLMLFYTGARISEVLELTPNRLDEGNKSVVIRTLKRRNNRTYRAVPLPDEFLKSVRHFLQVTDDDERLWTFSRKTAYRIVKRVMGAAGIEGVPACPKGLRHGFGVACVEANIPLPTIAKWMGHSSIETTAIYLNVIGKEERGLARRTWK</sequence>
<dbReference type="InterPro" id="IPR011010">
    <property type="entry name" value="DNA_brk_join_enz"/>
</dbReference>
<reference evidence="4" key="1">
    <citation type="journal article" date="2019" name="Int. J. Syst. Evol. Microbiol.">
        <title>The Global Catalogue of Microorganisms (GCM) 10K type strain sequencing project: providing services to taxonomists for standard genome sequencing and annotation.</title>
        <authorList>
            <consortium name="The Broad Institute Genomics Platform"/>
            <consortium name="The Broad Institute Genome Sequencing Center for Infectious Disease"/>
            <person name="Wu L."/>
            <person name="Ma J."/>
        </authorList>
    </citation>
    <scope>NUCLEOTIDE SEQUENCE [LARGE SCALE GENOMIC DNA]</scope>
    <source>
        <strain evidence="4">CGMCC 4.7106</strain>
    </source>
</reference>
<dbReference type="PROSITE" id="PS51898">
    <property type="entry name" value="TYR_RECOMBINASE"/>
    <property type="match status" value="1"/>
</dbReference>
<keyword evidence="4" id="KW-1185">Reference proteome</keyword>
<dbReference type="RefSeq" id="WP_386821031.1">
    <property type="nucleotide sequence ID" value="NZ_JBHUIT010000031.1"/>
</dbReference>
<comment type="caution">
    <text evidence="3">The sequence shown here is derived from an EMBL/GenBank/DDBJ whole genome shotgun (WGS) entry which is preliminary data.</text>
</comment>
<evidence type="ECO:0000313" key="3">
    <source>
        <dbReference type="EMBL" id="MFD2257693.1"/>
    </source>
</evidence>
<feature type="domain" description="Tyr recombinase" evidence="2">
    <location>
        <begin position="18"/>
        <end position="190"/>
    </location>
</feature>
<accession>A0ABW5D9C8</accession>
<proteinExistence type="predicted"/>
<evidence type="ECO:0000259" key="2">
    <source>
        <dbReference type="PROSITE" id="PS51898"/>
    </source>
</evidence>
<dbReference type="EMBL" id="JBHUIT010000031">
    <property type="protein sequence ID" value="MFD2257693.1"/>
    <property type="molecule type" value="Genomic_DNA"/>
</dbReference>
<dbReference type="InterPro" id="IPR050090">
    <property type="entry name" value="Tyrosine_recombinase_XerCD"/>
</dbReference>
<dbReference type="Gene3D" id="1.10.443.10">
    <property type="entry name" value="Intergrase catalytic core"/>
    <property type="match status" value="1"/>
</dbReference>
<organism evidence="3 4">
    <name type="scientific">Luteolibacter algae</name>
    <dbReference type="NCBI Taxonomy" id="454151"/>
    <lineage>
        <taxon>Bacteria</taxon>
        <taxon>Pseudomonadati</taxon>
        <taxon>Verrucomicrobiota</taxon>
        <taxon>Verrucomicrobiia</taxon>
        <taxon>Verrucomicrobiales</taxon>
        <taxon>Verrucomicrobiaceae</taxon>
        <taxon>Luteolibacter</taxon>
    </lineage>
</organism>
<evidence type="ECO:0000256" key="1">
    <source>
        <dbReference type="ARBA" id="ARBA00023172"/>
    </source>
</evidence>
<evidence type="ECO:0000313" key="4">
    <source>
        <dbReference type="Proteomes" id="UP001597375"/>
    </source>
</evidence>
<dbReference type="Pfam" id="PF00589">
    <property type="entry name" value="Phage_integrase"/>
    <property type="match status" value="1"/>
</dbReference>
<keyword evidence="1" id="KW-0233">DNA recombination</keyword>
<protein>
    <submittedName>
        <fullName evidence="3">Tyrosine-type recombinase/integrase</fullName>
    </submittedName>
</protein>
<dbReference type="PANTHER" id="PTHR30349">
    <property type="entry name" value="PHAGE INTEGRASE-RELATED"/>
    <property type="match status" value="1"/>
</dbReference>
<dbReference type="SUPFAM" id="SSF56349">
    <property type="entry name" value="DNA breaking-rejoining enzymes"/>
    <property type="match status" value="1"/>
</dbReference>